<evidence type="ECO:0000313" key="4">
    <source>
        <dbReference type="Proteomes" id="UP000215413"/>
    </source>
</evidence>
<protein>
    <submittedName>
        <fullName evidence="3">Thiol reductase thioredoxin</fullName>
    </submittedName>
</protein>
<keyword evidence="1" id="KW-0175">Coiled coil</keyword>
<dbReference type="InterPro" id="IPR046698">
    <property type="entry name" value="PedC-like"/>
</dbReference>
<dbReference type="Proteomes" id="UP000215413">
    <property type="component" value="Unassembled WGS sequence"/>
</dbReference>
<feature type="chain" id="PRO_5043152617" evidence="2">
    <location>
        <begin position="25"/>
        <end position="168"/>
    </location>
</feature>
<evidence type="ECO:0000313" key="3">
    <source>
        <dbReference type="EMBL" id="OXZ26377.1"/>
    </source>
</evidence>
<comment type="caution">
    <text evidence="3">The sequence shown here is derived from an EMBL/GenBank/DDBJ whole genome shotgun (WGS) entry which is preliminary data.</text>
</comment>
<feature type="signal peptide" evidence="2">
    <location>
        <begin position="1"/>
        <end position="24"/>
    </location>
</feature>
<dbReference type="Gene3D" id="3.40.30.10">
    <property type="entry name" value="Glutaredoxin"/>
    <property type="match status" value="1"/>
</dbReference>
<name>A0A233V1S9_FINMA</name>
<evidence type="ECO:0000256" key="2">
    <source>
        <dbReference type="SAM" id="SignalP"/>
    </source>
</evidence>
<dbReference type="CDD" id="cd02947">
    <property type="entry name" value="TRX_family"/>
    <property type="match status" value="1"/>
</dbReference>
<dbReference type="SUPFAM" id="SSF52833">
    <property type="entry name" value="Thioredoxin-like"/>
    <property type="match status" value="1"/>
</dbReference>
<dbReference type="EMBL" id="NDYC01000048">
    <property type="protein sequence ID" value="OXZ26377.1"/>
    <property type="molecule type" value="Genomic_DNA"/>
</dbReference>
<evidence type="ECO:0000256" key="1">
    <source>
        <dbReference type="SAM" id="Coils"/>
    </source>
</evidence>
<organism evidence="3 4">
    <name type="scientific">Finegoldia magna</name>
    <name type="common">Peptostreptococcus magnus</name>
    <dbReference type="NCBI Taxonomy" id="1260"/>
    <lineage>
        <taxon>Bacteria</taxon>
        <taxon>Bacillati</taxon>
        <taxon>Bacillota</taxon>
        <taxon>Tissierellia</taxon>
        <taxon>Tissierellales</taxon>
        <taxon>Peptoniphilaceae</taxon>
        <taxon>Finegoldia</taxon>
    </lineage>
</organism>
<sequence length="168" mass="19322">MKNKFKLIVCVSFMLVLFASCNQKQDEPTKKATGVESKNVTTQEDKQKAIEEYEQNIKGVKEIKVEELDEVSAGKEITVYLGRKTCPDCQKFSKIFKPFVSKYEIYYIDSVAGIKKSPEDLKKFRTDNDLKTVPAVFRVKDGKITDRMNIDDKVGTTPEELQKFFDKK</sequence>
<reference evidence="4" key="1">
    <citation type="submission" date="2017-04" db="EMBL/GenBank/DDBJ databases">
        <title>Finegoldia magna isolated from orthopedic joint implant-associated infections.</title>
        <authorList>
            <person name="Bjorklund S."/>
            <person name="Bruggemann H."/>
            <person name="Jensen A."/>
            <person name="Hellmark B."/>
            <person name="Soderquist B."/>
        </authorList>
    </citation>
    <scope>NUCLEOTIDE SEQUENCE [LARGE SCALE GENOMIC DNA]</scope>
    <source>
        <strain evidence="4">CCUG 54800</strain>
    </source>
</reference>
<dbReference type="RefSeq" id="WP_094206440.1">
    <property type="nucleotide sequence ID" value="NZ_BAAAWC010000033.1"/>
</dbReference>
<dbReference type="PROSITE" id="PS51257">
    <property type="entry name" value="PROKAR_LIPOPROTEIN"/>
    <property type="match status" value="1"/>
</dbReference>
<accession>A0A233V1S9</accession>
<proteinExistence type="predicted"/>
<dbReference type="Pfam" id="PF20207">
    <property type="entry name" value="DUF6568"/>
    <property type="match status" value="1"/>
</dbReference>
<feature type="coiled-coil region" evidence="1">
    <location>
        <begin position="43"/>
        <end position="70"/>
    </location>
</feature>
<gene>
    <name evidence="3" type="ORF">B9N49_09080</name>
</gene>
<dbReference type="AlphaFoldDB" id="A0A233V1S9"/>
<keyword evidence="2" id="KW-0732">Signal</keyword>
<dbReference type="InterPro" id="IPR036249">
    <property type="entry name" value="Thioredoxin-like_sf"/>
</dbReference>